<comment type="caution">
    <text evidence="6">The sequence shown here is derived from an EMBL/GenBank/DDBJ whole genome shotgun (WGS) entry which is preliminary data.</text>
</comment>
<evidence type="ECO:0000259" key="5">
    <source>
        <dbReference type="Pfam" id="PF09084"/>
    </source>
</evidence>
<dbReference type="PROSITE" id="PS51257">
    <property type="entry name" value="PROKAR_LIPOPROTEIN"/>
    <property type="match status" value="1"/>
</dbReference>
<evidence type="ECO:0000256" key="4">
    <source>
        <dbReference type="SAM" id="SignalP"/>
    </source>
</evidence>
<dbReference type="Proteomes" id="UP001165584">
    <property type="component" value="Unassembled WGS sequence"/>
</dbReference>
<evidence type="ECO:0000256" key="2">
    <source>
        <dbReference type="ARBA" id="ARBA00010742"/>
    </source>
</evidence>
<name>A0ABT2GST2_9MICO</name>
<proteinExistence type="inferred from homology"/>
<dbReference type="SUPFAM" id="SSF53850">
    <property type="entry name" value="Periplasmic binding protein-like II"/>
    <property type="match status" value="1"/>
</dbReference>
<accession>A0ABT2GST2</accession>
<keyword evidence="7" id="KW-1185">Reference proteome</keyword>
<gene>
    <name evidence="6" type="ORF">N1027_14085</name>
</gene>
<dbReference type="PANTHER" id="PTHR30024">
    <property type="entry name" value="ALIPHATIC SULFONATES-BINDING PROTEIN-RELATED"/>
    <property type="match status" value="1"/>
</dbReference>
<feature type="chain" id="PRO_5045248899" evidence="4">
    <location>
        <begin position="30"/>
        <end position="320"/>
    </location>
</feature>
<feature type="signal peptide" evidence="4">
    <location>
        <begin position="1"/>
        <end position="29"/>
    </location>
</feature>
<protein>
    <submittedName>
        <fullName evidence="6">ABC transporter substrate-binding protein</fullName>
    </submittedName>
</protein>
<dbReference type="PANTHER" id="PTHR30024:SF47">
    <property type="entry name" value="TAURINE-BINDING PERIPLASMIC PROTEIN"/>
    <property type="match status" value="1"/>
</dbReference>
<reference evidence="6" key="1">
    <citation type="submission" date="2022-08" db="EMBL/GenBank/DDBJ databases">
        <authorList>
            <person name="Deng Y."/>
            <person name="Han X.-F."/>
            <person name="Zhang Y.-Q."/>
        </authorList>
    </citation>
    <scope>NUCLEOTIDE SEQUENCE</scope>
    <source>
        <strain evidence="6">CPCC 205763</strain>
    </source>
</reference>
<dbReference type="InterPro" id="IPR015168">
    <property type="entry name" value="SsuA/THI5"/>
</dbReference>
<dbReference type="RefSeq" id="WP_259508766.1">
    <property type="nucleotide sequence ID" value="NZ_JANLCM010000002.1"/>
</dbReference>
<organism evidence="6 7">
    <name type="scientific">Herbiconiux aconitum</name>
    <dbReference type="NCBI Taxonomy" id="2970913"/>
    <lineage>
        <taxon>Bacteria</taxon>
        <taxon>Bacillati</taxon>
        <taxon>Actinomycetota</taxon>
        <taxon>Actinomycetes</taxon>
        <taxon>Micrococcales</taxon>
        <taxon>Microbacteriaceae</taxon>
        <taxon>Herbiconiux</taxon>
    </lineage>
</organism>
<evidence type="ECO:0000256" key="1">
    <source>
        <dbReference type="ARBA" id="ARBA00004418"/>
    </source>
</evidence>
<comment type="similarity">
    <text evidence="2">Belongs to the bacterial solute-binding protein SsuA/TauA family.</text>
</comment>
<evidence type="ECO:0000256" key="3">
    <source>
        <dbReference type="ARBA" id="ARBA00022729"/>
    </source>
</evidence>
<sequence length="320" mass="32764">MRRTATAAALAVAITAVIGLAGCSSNSSATPASGSASDGTVRIAANNTASSLLVAVAQEQGYFDAHDVNAEVTSLADITVIPTLLGKQYDIGFSVAPMIINAASAGVGIVAISGNDTESDVPSFEVAGRDGITEASQLAGMKIGTPTLTGNINLLTKAWLDSEGVDPSTVQFIQVATPNMVDQLKAGQIDAAELQNPFISQAEGAGMPILGSVDKALGGDYVGQSFWITTSDWAKANPELAERFRAALDDAASWISANKDEAYQTVADFTKVSVDVAKQSPISGYGTAIAPATFSTWLDAMTKYNGFAGAVDVDSLTVAG</sequence>
<feature type="domain" description="SsuA/THI5-like" evidence="5">
    <location>
        <begin position="54"/>
        <end position="262"/>
    </location>
</feature>
<keyword evidence="3 4" id="KW-0732">Signal</keyword>
<dbReference type="Gene3D" id="3.40.190.10">
    <property type="entry name" value="Periplasmic binding protein-like II"/>
    <property type="match status" value="2"/>
</dbReference>
<dbReference type="EMBL" id="JANLCM010000002">
    <property type="protein sequence ID" value="MCS5719264.1"/>
    <property type="molecule type" value="Genomic_DNA"/>
</dbReference>
<comment type="subcellular location">
    <subcellularLocation>
        <location evidence="1">Periplasm</location>
    </subcellularLocation>
</comment>
<evidence type="ECO:0000313" key="7">
    <source>
        <dbReference type="Proteomes" id="UP001165584"/>
    </source>
</evidence>
<evidence type="ECO:0000313" key="6">
    <source>
        <dbReference type="EMBL" id="MCS5719264.1"/>
    </source>
</evidence>
<dbReference type="Pfam" id="PF09084">
    <property type="entry name" value="NMT1"/>
    <property type="match status" value="1"/>
</dbReference>